<comment type="caution">
    <text evidence="1">The sequence shown here is derived from an EMBL/GenBank/DDBJ whole genome shotgun (WGS) entry which is preliminary data.</text>
</comment>
<evidence type="ECO:0000313" key="2">
    <source>
        <dbReference type="Proteomes" id="UP000287166"/>
    </source>
</evidence>
<reference evidence="1 2" key="1">
    <citation type="journal article" date="2018" name="Sci. Rep.">
        <title>Genome sequence of the cauliflower mushroom Sparassis crispa (Hanabiratake) and its association with beneficial usage.</title>
        <authorList>
            <person name="Kiyama R."/>
            <person name="Furutani Y."/>
            <person name="Kawaguchi K."/>
            <person name="Nakanishi T."/>
        </authorList>
    </citation>
    <scope>NUCLEOTIDE SEQUENCE [LARGE SCALE GENOMIC DNA]</scope>
</reference>
<dbReference type="Proteomes" id="UP000287166">
    <property type="component" value="Unassembled WGS sequence"/>
</dbReference>
<dbReference type="AlphaFoldDB" id="A0A401GPM9"/>
<protein>
    <recommendedName>
        <fullName evidence="3">F-box domain-containing protein</fullName>
    </recommendedName>
</protein>
<dbReference type="SUPFAM" id="SSF52047">
    <property type="entry name" value="RNI-like"/>
    <property type="match status" value="1"/>
</dbReference>
<dbReference type="Gene3D" id="3.80.10.10">
    <property type="entry name" value="Ribonuclease Inhibitor"/>
    <property type="match status" value="1"/>
</dbReference>
<dbReference type="STRING" id="139825.A0A401GPM9"/>
<dbReference type="InParanoid" id="A0A401GPM9"/>
<organism evidence="1 2">
    <name type="scientific">Sparassis crispa</name>
    <dbReference type="NCBI Taxonomy" id="139825"/>
    <lineage>
        <taxon>Eukaryota</taxon>
        <taxon>Fungi</taxon>
        <taxon>Dikarya</taxon>
        <taxon>Basidiomycota</taxon>
        <taxon>Agaricomycotina</taxon>
        <taxon>Agaricomycetes</taxon>
        <taxon>Polyporales</taxon>
        <taxon>Sparassidaceae</taxon>
        <taxon>Sparassis</taxon>
    </lineage>
</organism>
<keyword evidence="2" id="KW-1185">Reference proteome</keyword>
<evidence type="ECO:0008006" key="3">
    <source>
        <dbReference type="Google" id="ProtNLM"/>
    </source>
</evidence>
<proteinExistence type="predicted"/>
<name>A0A401GPM9_9APHY</name>
<dbReference type="EMBL" id="BFAD01000005">
    <property type="protein sequence ID" value="GBE83714.1"/>
    <property type="molecule type" value="Genomic_DNA"/>
</dbReference>
<dbReference type="RefSeq" id="XP_027614627.1">
    <property type="nucleotide sequence ID" value="XM_027758826.1"/>
</dbReference>
<sequence length="276" mass="30917">MHPHTLLVGFAQFEFVTELVLSYCRFRNFRQFQHLICALPRLQVLTIGGLSSRKAPLPHNVMASQIPPLTHILFYNSDDLPTASTLLKWLSCISSNPTLRSLYFDLRQGSISHMGDVLSAVGSSLEHLDLILDDSGSALDLQQLNVHGCTALRKLTLRHTRGISLAGILRAIPSDTRIHEIVIFMTLGNAKGEWECASDILEEEQFRALSTFMLTINDRSLTEQEKCHVSDVFDVLRRRGVTRQGWRVLRSAPTLTINSLLPSTAGLNTMTRLRGQ</sequence>
<gene>
    <name evidence="1" type="ORF">SCP_0507700</name>
</gene>
<evidence type="ECO:0000313" key="1">
    <source>
        <dbReference type="EMBL" id="GBE83714.1"/>
    </source>
</evidence>
<accession>A0A401GPM9</accession>
<dbReference type="GeneID" id="38780631"/>
<dbReference type="InterPro" id="IPR032675">
    <property type="entry name" value="LRR_dom_sf"/>
</dbReference>